<evidence type="ECO:0000256" key="11">
    <source>
        <dbReference type="ARBA" id="ARBA00022781"/>
    </source>
</evidence>
<keyword evidence="28" id="KW-1185">Reference proteome</keyword>
<keyword evidence="6" id="KW-1003">Cell membrane</keyword>
<evidence type="ECO:0000256" key="17">
    <source>
        <dbReference type="ARBA" id="ARBA00023065"/>
    </source>
</evidence>
<evidence type="ECO:0000256" key="19">
    <source>
        <dbReference type="ARBA" id="ARBA00023136"/>
    </source>
</evidence>
<feature type="transmembrane region" description="Helical" evidence="26">
    <location>
        <begin position="916"/>
        <end position="940"/>
    </location>
</feature>
<dbReference type="Pfam" id="PF10609">
    <property type="entry name" value="ParA"/>
    <property type="match status" value="1"/>
</dbReference>
<evidence type="ECO:0000256" key="4">
    <source>
        <dbReference type="ARBA" id="ARBA00006513"/>
    </source>
</evidence>
<keyword evidence="8 26" id="KW-0812">Transmembrane</keyword>
<dbReference type="PROSITE" id="PS01215">
    <property type="entry name" value="MRP"/>
    <property type="match status" value="1"/>
</dbReference>
<comment type="cofactor">
    <cofactor evidence="1">
        <name>[4Fe-4S] cluster</name>
        <dbReference type="ChEBI" id="CHEBI:49883"/>
    </cofactor>
</comment>
<keyword evidence="9" id="KW-0479">Metal-binding</keyword>
<dbReference type="GO" id="GO:0005524">
    <property type="term" value="F:ATP binding"/>
    <property type="evidence" value="ECO:0007669"/>
    <property type="project" value="UniProtKB-KW"/>
</dbReference>
<feature type="transmembrane region" description="Helical" evidence="26">
    <location>
        <begin position="808"/>
        <end position="828"/>
    </location>
</feature>
<organism evidence="27 28">
    <name type="scientific">Branchiostoma lanceolatum</name>
    <name type="common">Common lancelet</name>
    <name type="synonym">Amphioxus lanceolatum</name>
    <dbReference type="NCBI Taxonomy" id="7740"/>
    <lineage>
        <taxon>Eukaryota</taxon>
        <taxon>Metazoa</taxon>
        <taxon>Chordata</taxon>
        <taxon>Cephalochordata</taxon>
        <taxon>Leptocardii</taxon>
        <taxon>Amphioxiformes</taxon>
        <taxon>Branchiostomatidae</taxon>
        <taxon>Branchiostoma</taxon>
    </lineage>
</organism>
<feature type="transmembrane region" description="Helical" evidence="26">
    <location>
        <begin position="366"/>
        <end position="389"/>
    </location>
</feature>
<dbReference type="FunFam" id="3.40.50.300:FF:000709">
    <property type="entry name" value="Iron-sulfur protein NUBPL isoform X1"/>
    <property type="match status" value="1"/>
</dbReference>
<comment type="subcellular location">
    <subcellularLocation>
        <location evidence="3">Cell membrane</location>
        <topology evidence="3">Multi-pass membrane protein</topology>
    </subcellularLocation>
    <subcellularLocation>
        <location evidence="2">Mitochondrion</location>
    </subcellularLocation>
</comment>
<evidence type="ECO:0000256" key="12">
    <source>
        <dbReference type="ARBA" id="ARBA00022840"/>
    </source>
</evidence>
<keyword evidence="12" id="KW-0067">ATP-binding</keyword>
<keyword evidence="10" id="KW-0547">Nucleotide-binding</keyword>
<dbReference type="InterPro" id="IPR044304">
    <property type="entry name" value="NUBPL-like"/>
</dbReference>
<feature type="region of interest" description="Disordered" evidence="25">
    <location>
        <begin position="601"/>
        <end position="668"/>
    </location>
</feature>
<evidence type="ECO:0000256" key="24">
    <source>
        <dbReference type="ARBA" id="ARBA00081370"/>
    </source>
</evidence>
<evidence type="ECO:0000256" key="22">
    <source>
        <dbReference type="ARBA" id="ARBA00056637"/>
    </source>
</evidence>
<evidence type="ECO:0000256" key="23">
    <source>
        <dbReference type="ARBA" id="ARBA00069083"/>
    </source>
</evidence>
<dbReference type="GO" id="GO:0140663">
    <property type="term" value="F:ATP-dependent FeS chaperone activity"/>
    <property type="evidence" value="ECO:0007669"/>
    <property type="project" value="InterPro"/>
</dbReference>
<evidence type="ECO:0000256" key="16">
    <source>
        <dbReference type="ARBA" id="ARBA00023014"/>
    </source>
</evidence>
<keyword evidence="17" id="KW-0406">Ion transport</keyword>
<dbReference type="InterPro" id="IPR033756">
    <property type="entry name" value="YlxH/NBP35"/>
</dbReference>
<keyword evidence="18" id="KW-0496">Mitochondrion</keyword>
<dbReference type="EMBL" id="OV696693">
    <property type="protein sequence ID" value="CAH1271343.1"/>
    <property type="molecule type" value="Genomic_DNA"/>
</dbReference>
<dbReference type="Pfam" id="PF03189">
    <property type="entry name" value="Otopetrin"/>
    <property type="match status" value="2"/>
</dbReference>
<evidence type="ECO:0000256" key="10">
    <source>
        <dbReference type="ARBA" id="ARBA00022741"/>
    </source>
</evidence>
<dbReference type="HAMAP" id="MF_02040">
    <property type="entry name" value="Mrp_NBP35"/>
    <property type="match status" value="1"/>
</dbReference>
<keyword evidence="14 26" id="KW-1133">Transmembrane helix</keyword>
<evidence type="ECO:0000256" key="21">
    <source>
        <dbReference type="ARBA" id="ARBA00024036"/>
    </source>
</evidence>
<keyword evidence="16" id="KW-0411">Iron-sulfur</keyword>
<reference evidence="27" key="1">
    <citation type="submission" date="2022-01" db="EMBL/GenBank/DDBJ databases">
        <authorList>
            <person name="Braso-Vives M."/>
        </authorList>
    </citation>
    <scope>NUCLEOTIDE SEQUENCE</scope>
</reference>
<evidence type="ECO:0000256" key="2">
    <source>
        <dbReference type="ARBA" id="ARBA00004173"/>
    </source>
</evidence>
<keyword evidence="15" id="KW-0408">Iron</keyword>
<evidence type="ECO:0000256" key="8">
    <source>
        <dbReference type="ARBA" id="ARBA00022692"/>
    </source>
</evidence>
<evidence type="ECO:0000256" key="5">
    <source>
        <dbReference type="ARBA" id="ARBA00022448"/>
    </source>
</evidence>
<evidence type="ECO:0000256" key="25">
    <source>
        <dbReference type="SAM" id="MobiDB-lite"/>
    </source>
</evidence>
<evidence type="ECO:0000256" key="26">
    <source>
        <dbReference type="SAM" id="Phobius"/>
    </source>
</evidence>
<proteinExistence type="inferred from homology"/>
<dbReference type="InterPro" id="IPR004878">
    <property type="entry name" value="Otopetrin"/>
</dbReference>
<dbReference type="InterPro" id="IPR000808">
    <property type="entry name" value="Mrp-like_CS"/>
</dbReference>
<evidence type="ECO:0000256" key="13">
    <source>
        <dbReference type="ARBA" id="ARBA00022946"/>
    </source>
</evidence>
<feature type="compositionally biased region" description="Basic and acidic residues" evidence="25">
    <location>
        <begin position="619"/>
        <end position="633"/>
    </location>
</feature>
<evidence type="ECO:0000256" key="9">
    <source>
        <dbReference type="ARBA" id="ARBA00022723"/>
    </source>
</evidence>
<dbReference type="OrthoDB" id="6429739at2759"/>
<dbReference type="Proteomes" id="UP000838412">
    <property type="component" value="Chromosome 8"/>
</dbReference>
<evidence type="ECO:0000256" key="7">
    <source>
        <dbReference type="ARBA" id="ARBA00022485"/>
    </source>
</evidence>
<evidence type="ECO:0000256" key="18">
    <source>
        <dbReference type="ARBA" id="ARBA00023128"/>
    </source>
</evidence>
<gene>
    <name evidence="27" type="primary">NUBPL</name>
    <name evidence="27" type="ORF">BLAG_LOCUS23410</name>
</gene>
<dbReference type="Gene3D" id="3.40.50.300">
    <property type="entry name" value="P-loop containing nucleotide triphosphate hydrolases"/>
    <property type="match status" value="1"/>
</dbReference>
<dbReference type="GO" id="GO:0051539">
    <property type="term" value="F:4 iron, 4 sulfur cluster binding"/>
    <property type="evidence" value="ECO:0007669"/>
    <property type="project" value="UniProtKB-KW"/>
</dbReference>
<dbReference type="AlphaFoldDB" id="A0A8K0EZ35"/>
<feature type="transmembrane region" description="Helical" evidence="26">
    <location>
        <begin position="961"/>
        <end position="979"/>
    </location>
</feature>
<comment type="similarity">
    <text evidence="21">Belongs to the Mrp/NBP35 ATP-binding proteins family.</text>
</comment>
<keyword evidence="11" id="KW-0375">Hydrogen ion transport</keyword>
<dbReference type="SUPFAM" id="SSF52540">
    <property type="entry name" value="P-loop containing nucleoside triphosphate hydrolases"/>
    <property type="match status" value="1"/>
</dbReference>
<feature type="transmembrane region" description="Helical" evidence="26">
    <location>
        <begin position="333"/>
        <end position="354"/>
    </location>
</feature>
<dbReference type="GO" id="GO:0015252">
    <property type="term" value="F:proton channel activity"/>
    <property type="evidence" value="ECO:0007669"/>
    <property type="project" value="InterPro"/>
</dbReference>
<keyword evidence="19 26" id="KW-0472">Membrane</keyword>
<keyword evidence="7" id="KW-0004">4Fe-4S</keyword>
<dbReference type="GO" id="GO:0032981">
    <property type="term" value="P:mitochondrial respiratory chain complex I assembly"/>
    <property type="evidence" value="ECO:0007669"/>
    <property type="project" value="TreeGrafter"/>
</dbReference>
<dbReference type="InterPro" id="IPR019591">
    <property type="entry name" value="Mrp/NBP35_ATP-bd"/>
</dbReference>
<evidence type="ECO:0000256" key="15">
    <source>
        <dbReference type="ARBA" id="ARBA00023004"/>
    </source>
</evidence>
<feature type="transmembrane region" description="Helical" evidence="26">
    <location>
        <begin position="420"/>
        <end position="440"/>
    </location>
</feature>
<dbReference type="GO" id="GO:0016226">
    <property type="term" value="P:iron-sulfur cluster assembly"/>
    <property type="evidence" value="ECO:0007669"/>
    <property type="project" value="InterPro"/>
</dbReference>
<sequence>MAAIFRKWTVGSVLKNADKHRLPWFGLTFSTHENPLHFFQGIPAAGTPGQDNHRQRLMERGLPKKLPIAGVNQVIVVASGKGGVGKSTTAVNLALAIAANDKSKSVGLLDADVYGPSIPRMMNLAGEPELNKQNLMKPLVNFGISCMSMGFLVDEKSPLVWRGLMVMSAVQKLLRQVAWGPLDYLVVDMPPGTGDTQLSISQNIPIDGAVIVSTPQDIALLDARKGAEMFRKVNVPVLGLVQNMSVFQCPKCGHQTHIFGQDGAKKVAEEMELQVIGDIPLHISIRETSDSGQPVTVSQPDSPQSDMGCLAACLWPLVTGDSRRSQQDGRISTILLLVNIVAFAAVLSTSSALAPAGTVFPVTTQTVRIVLILCVGPGLIAMMSFFCCYKNYRVFYGITTLGDTTSLVGPTSPTALSSKLTVLGIFAFGAGTILMDIFSVNAIAQCLDATPTFDSDVVNLVFHVLKLLFVLCQMGFLRKFSDATFHSAPLFRYLFFFVLAGDISIWVHTLVANTVTQGGGMNNVTHNNNGTMNGTGHGNTTIHATECTQRTTYQHRLLTDVEPYLYPFTLEYALLASGILYGMWANMRVLEDMGGGQSVELREVRDKVSMDRGTTGRPSENEVHGGQRQHEEHVEEEEGRYQELPSASVGPPRAHSTPLTEEDHPNVRPGATLGTFRPQLPATVRHQPQGMRISNIDAGPSYLAYDNIAVDIDELMESSVDGDNDVTVIEPEKDEGSHSRPMSPTVVIVEEPARATSPRMGMGERTISFASNVAEAPSTLAARSPPPSLYRSRASLVSQQGGTGKEPGGCTCFMAGFLISALLLVLAILLKDQLNYDRYIIAYFVVKIFVSLSMVAACWLGFQTMERYEFVWADYGENDALLVVAAIGFFVYDYFGFASAFAGWYEGNGDDYRRVIAPLLFFDVAVNMIQVWLQVTLLITAIRRRPVFQSLESSGVFKFQVWTYLIITNVCLWVLNSFIDLKDSETTPVQHGYYGEVQWYQVTRFVAPLCIFFRFMSALSSWEIYSTYRGQAAQSTRYSEA</sequence>
<evidence type="ECO:0000313" key="28">
    <source>
        <dbReference type="Proteomes" id="UP000838412"/>
    </source>
</evidence>
<protein>
    <recommendedName>
        <fullName evidence="23">Iron-sulfur cluster transfer protein NUBPL</fullName>
    </recommendedName>
    <alternativeName>
        <fullName evidence="24">Nucleotide-binding protein-like</fullName>
    </alternativeName>
</protein>
<accession>A0A8K0EZ35</accession>
<evidence type="ECO:0000256" key="14">
    <source>
        <dbReference type="ARBA" id="ARBA00022989"/>
    </source>
</evidence>
<evidence type="ECO:0000313" key="27">
    <source>
        <dbReference type="EMBL" id="CAH1271343.1"/>
    </source>
</evidence>
<keyword evidence="5" id="KW-0813">Transport</keyword>
<feature type="transmembrane region" description="Helical" evidence="26">
    <location>
        <begin position="999"/>
        <end position="1019"/>
    </location>
</feature>
<feature type="transmembrane region" description="Helical" evidence="26">
    <location>
        <begin position="490"/>
        <end position="511"/>
    </location>
</feature>
<evidence type="ECO:0000256" key="6">
    <source>
        <dbReference type="ARBA" id="ARBA00022475"/>
    </source>
</evidence>
<comment type="function">
    <text evidence="22">Iron-sulfur cluster transfer protein involved in the assembly of the mitochondrial membrane respiratory chain NADH dehydrogenase (Complex I). May deliver one or more Fe-S clusters to complex I subunits.</text>
</comment>
<name>A0A8K0EZ35_BRALA</name>
<dbReference type="GO" id="GO:0005759">
    <property type="term" value="C:mitochondrial matrix"/>
    <property type="evidence" value="ECO:0007669"/>
    <property type="project" value="UniProtKB-ARBA"/>
</dbReference>
<feature type="compositionally biased region" description="Basic and acidic residues" evidence="25">
    <location>
        <begin position="601"/>
        <end position="610"/>
    </location>
</feature>
<dbReference type="CDD" id="cd02037">
    <property type="entry name" value="Mrp_NBP35"/>
    <property type="match status" value="1"/>
</dbReference>
<feature type="transmembrane region" description="Helical" evidence="26">
    <location>
        <begin position="564"/>
        <end position="584"/>
    </location>
</feature>
<evidence type="ECO:0000256" key="20">
    <source>
        <dbReference type="ARBA" id="ARBA00023303"/>
    </source>
</evidence>
<dbReference type="InterPro" id="IPR027417">
    <property type="entry name" value="P-loop_NTPase"/>
</dbReference>
<keyword evidence="13" id="KW-0809">Transit peptide</keyword>
<keyword evidence="20" id="KW-0407">Ion channel</keyword>
<dbReference type="PANTHER" id="PTHR42961">
    <property type="entry name" value="IRON-SULFUR PROTEIN NUBPL"/>
    <property type="match status" value="1"/>
</dbReference>
<dbReference type="GO" id="GO:0046872">
    <property type="term" value="F:metal ion binding"/>
    <property type="evidence" value="ECO:0007669"/>
    <property type="project" value="UniProtKB-KW"/>
</dbReference>
<evidence type="ECO:0000256" key="3">
    <source>
        <dbReference type="ARBA" id="ARBA00004651"/>
    </source>
</evidence>
<feature type="transmembrane region" description="Helical" evidence="26">
    <location>
        <begin position="881"/>
        <end position="904"/>
    </location>
</feature>
<feature type="transmembrane region" description="Helical" evidence="26">
    <location>
        <begin position="460"/>
        <end position="478"/>
    </location>
</feature>
<feature type="transmembrane region" description="Helical" evidence="26">
    <location>
        <begin position="840"/>
        <end position="860"/>
    </location>
</feature>
<evidence type="ECO:0000256" key="1">
    <source>
        <dbReference type="ARBA" id="ARBA00001966"/>
    </source>
</evidence>
<comment type="similarity">
    <text evidence="4">Belongs to the otopetrin family.</text>
</comment>
<dbReference type="GO" id="GO:0005886">
    <property type="term" value="C:plasma membrane"/>
    <property type="evidence" value="ECO:0007669"/>
    <property type="project" value="UniProtKB-SubCell"/>
</dbReference>
<dbReference type="PANTHER" id="PTHR42961:SF2">
    <property type="entry name" value="IRON-SULFUR PROTEIN NUBPL"/>
    <property type="match status" value="1"/>
</dbReference>